<accession>A0ABY7F7F7</accession>
<keyword evidence="2" id="KW-1185">Reference proteome</keyword>
<sequence length="245" mass="28448">MIKKILQKSNLTHQQKNTLYYLKNSMSVISKQSTSKVTRYHTISTQRDEEMYFHRLLILYLPWRSKEELMFQDSFQKMFHSVKEIISHNIESYETYNDQVEHTLENVDPDAAGPEMWTEIVIQQADDPETKATVLPLLDPEFLANVRHLNIEQINLFDYLYTWATNKILDQVKTEPSYIILTGGAGCGKTFLINTLYEALVRAFRPAEQDPKKPTVLMTASKRKAASNINGMTFCLWVTSKETQI</sequence>
<evidence type="ECO:0008006" key="3">
    <source>
        <dbReference type="Google" id="ProtNLM"/>
    </source>
</evidence>
<dbReference type="PANTHER" id="PTHR47642:SF8">
    <property type="entry name" value="ATP-DEPENDENT DNA HELICASE"/>
    <property type="match status" value="1"/>
</dbReference>
<evidence type="ECO:0000313" key="1">
    <source>
        <dbReference type="EMBL" id="WAR17567.1"/>
    </source>
</evidence>
<gene>
    <name evidence="1" type="ORF">MAR_032161</name>
</gene>
<organism evidence="1 2">
    <name type="scientific">Mya arenaria</name>
    <name type="common">Soft-shell clam</name>
    <dbReference type="NCBI Taxonomy" id="6604"/>
    <lineage>
        <taxon>Eukaryota</taxon>
        <taxon>Metazoa</taxon>
        <taxon>Spiralia</taxon>
        <taxon>Lophotrochozoa</taxon>
        <taxon>Mollusca</taxon>
        <taxon>Bivalvia</taxon>
        <taxon>Autobranchia</taxon>
        <taxon>Heteroconchia</taxon>
        <taxon>Euheterodonta</taxon>
        <taxon>Imparidentia</taxon>
        <taxon>Neoheterodontei</taxon>
        <taxon>Myida</taxon>
        <taxon>Myoidea</taxon>
        <taxon>Myidae</taxon>
        <taxon>Mya</taxon>
    </lineage>
</organism>
<dbReference type="SUPFAM" id="SSF52540">
    <property type="entry name" value="P-loop containing nucleoside triphosphate hydrolases"/>
    <property type="match status" value="1"/>
</dbReference>
<proteinExistence type="predicted"/>
<dbReference type="Proteomes" id="UP001164746">
    <property type="component" value="Chromosome 10"/>
</dbReference>
<dbReference type="InterPro" id="IPR027417">
    <property type="entry name" value="P-loop_NTPase"/>
</dbReference>
<name>A0ABY7F7F7_MYAAR</name>
<dbReference type="Gene3D" id="3.40.50.300">
    <property type="entry name" value="P-loop containing nucleotide triphosphate hydrolases"/>
    <property type="match status" value="1"/>
</dbReference>
<dbReference type="PANTHER" id="PTHR47642">
    <property type="entry name" value="ATP-DEPENDENT DNA HELICASE"/>
    <property type="match status" value="1"/>
</dbReference>
<dbReference type="Pfam" id="PF13245">
    <property type="entry name" value="AAA_19"/>
    <property type="match status" value="1"/>
</dbReference>
<protein>
    <recommendedName>
        <fullName evidence="3">ATP-dependent DNA helicase</fullName>
    </recommendedName>
</protein>
<dbReference type="InterPro" id="IPR051055">
    <property type="entry name" value="PIF1_helicase"/>
</dbReference>
<dbReference type="EMBL" id="CP111021">
    <property type="protein sequence ID" value="WAR17567.1"/>
    <property type="molecule type" value="Genomic_DNA"/>
</dbReference>
<evidence type="ECO:0000313" key="2">
    <source>
        <dbReference type="Proteomes" id="UP001164746"/>
    </source>
</evidence>
<reference evidence="1" key="1">
    <citation type="submission" date="2022-11" db="EMBL/GenBank/DDBJ databases">
        <title>Centuries of genome instability and evolution in soft-shell clam transmissible cancer (bioRxiv).</title>
        <authorList>
            <person name="Hart S.F.M."/>
            <person name="Yonemitsu M.A."/>
            <person name="Giersch R.M."/>
            <person name="Beal B.F."/>
            <person name="Arriagada G."/>
            <person name="Davis B.W."/>
            <person name="Ostrander E.A."/>
            <person name="Goff S.P."/>
            <person name="Metzger M.J."/>
        </authorList>
    </citation>
    <scope>NUCLEOTIDE SEQUENCE</scope>
    <source>
        <strain evidence="1">MELC-2E11</strain>
        <tissue evidence="1">Siphon/mantle</tissue>
    </source>
</reference>